<keyword evidence="3" id="KW-1185">Reference proteome</keyword>
<reference evidence="2" key="1">
    <citation type="journal article" date="2023" name="Mol. Phylogenet. Evol.">
        <title>Genome-scale phylogeny and comparative genomics of the fungal order Sordariales.</title>
        <authorList>
            <person name="Hensen N."/>
            <person name="Bonometti L."/>
            <person name="Westerberg I."/>
            <person name="Brannstrom I.O."/>
            <person name="Guillou S."/>
            <person name="Cros-Aarteil S."/>
            <person name="Calhoun S."/>
            <person name="Haridas S."/>
            <person name="Kuo A."/>
            <person name="Mondo S."/>
            <person name="Pangilinan J."/>
            <person name="Riley R."/>
            <person name="LaButti K."/>
            <person name="Andreopoulos B."/>
            <person name="Lipzen A."/>
            <person name="Chen C."/>
            <person name="Yan M."/>
            <person name="Daum C."/>
            <person name="Ng V."/>
            <person name="Clum A."/>
            <person name="Steindorff A."/>
            <person name="Ohm R.A."/>
            <person name="Martin F."/>
            <person name="Silar P."/>
            <person name="Natvig D.O."/>
            <person name="Lalanne C."/>
            <person name="Gautier V."/>
            <person name="Ament-Velasquez S.L."/>
            <person name="Kruys A."/>
            <person name="Hutchinson M.I."/>
            <person name="Powell A.J."/>
            <person name="Barry K."/>
            <person name="Miller A.N."/>
            <person name="Grigoriev I.V."/>
            <person name="Debuchy R."/>
            <person name="Gladieux P."/>
            <person name="Hiltunen Thoren M."/>
            <person name="Johannesson H."/>
        </authorList>
    </citation>
    <scope>NUCLEOTIDE SEQUENCE</scope>
    <source>
        <strain evidence="2">CBS 232.78</strain>
    </source>
</reference>
<evidence type="ECO:0000313" key="3">
    <source>
        <dbReference type="Proteomes" id="UP001285441"/>
    </source>
</evidence>
<name>A0AAE0NUD5_9PEZI</name>
<accession>A0AAE0NUD5</accession>
<keyword evidence="1" id="KW-0472">Membrane</keyword>
<sequence length="480" mass="54750">MDFDRTSLAWSDHDFATFKCGLKGESTVITKLAAKERIDHQTLSTKEEWKAWFKNASFLNPREQTPGLCIVLCNRAEPVFDGVQSPVRYLPFEQQVLFQLVRKFHIHPRITRTIGREICYFSAQHHLSDDVQEYGDDEEDQRPGPLITYTARTSSQLPDDLALSSTFILESGLSLAVIFGCNEKQKKSIVSRMERCDLAYNHPMLLPGLFLELERTRLGDAVEVLLDNFALRGNSDRELDLDMDKERMTAFLKSSYASRDLANQIQAVKRQLGKMMMAMSGGVVDEDPFSNTKSSEYGLSSRAGRQIRVRMEDIAYELDDRINDCHLMMNNMSLTMQTVWNHFARQDNLMNLNLSKVNTHLARTNTGLSQDMKRDSSQMRSIALLTMVFLPLSTVASIFSTTFFNWSPSEGESFVSSYFWVFAVVALALTGIVVGVWYLATRAHHRKEINNNKDKDKDKFSGVFGEDEEKNIGFVNMKLE</sequence>
<evidence type="ECO:0000256" key="1">
    <source>
        <dbReference type="SAM" id="Phobius"/>
    </source>
</evidence>
<dbReference type="EMBL" id="JAULSW010000003">
    <property type="protein sequence ID" value="KAK3387898.1"/>
    <property type="molecule type" value="Genomic_DNA"/>
</dbReference>
<feature type="transmembrane region" description="Helical" evidence="1">
    <location>
        <begin position="418"/>
        <end position="440"/>
    </location>
</feature>
<dbReference type="Proteomes" id="UP001285441">
    <property type="component" value="Unassembled WGS sequence"/>
</dbReference>
<protein>
    <submittedName>
        <fullName evidence="2">Uncharacterized protein</fullName>
    </submittedName>
</protein>
<proteinExistence type="predicted"/>
<reference evidence="2" key="2">
    <citation type="submission" date="2023-06" db="EMBL/GenBank/DDBJ databases">
        <authorList>
            <consortium name="Lawrence Berkeley National Laboratory"/>
            <person name="Haridas S."/>
            <person name="Hensen N."/>
            <person name="Bonometti L."/>
            <person name="Westerberg I."/>
            <person name="Brannstrom I.O."/>
            <person name="Guillou S."/>
            <person name="Cros-Aarteil S."/>
            <person name="Calhoun S."/>
            <person name="Kuo A."/>
            <person name="Mondo S."/>
            <person name="Pangilinan J."/>
            <person name="Riley R."/>
            <person name="LaButti K."/>
            <person name="Andreopoulos B."/>
            <person name="Lipzen A."/>
            <person name="Chen C."/>
            <person name="Yanf M."/>
            <person name="Daum C."/>
            <person name="Ng V."/>
            <person name="Clum A."/>
            <person name="Steindorff A."/>
            <person name="Ohm R."/>
            <person name="Martin F."/>
            <person name="Silar P."/>
            <person name="Natvig D."/>
            <person name="Lalanne C."/>
            <person name="Gautier V."/>
            <person name="Ament-velasquez S.L."/>
            <person name="Kruys A."/>
            <person name="Hutchinson M.I."/>
            <person name="Powell A.J."/>
            <person name="Barry K."/>
            <person name="Miller A.N."/>
            <person name="Grigoriev I.V."/>
            <person name="Debuchy R."/>
            <person name="Gladieux P."/>
            <person name="Thoren M.H."/>
            <person name="Johannesson H."/>
        </authorList>
    </citation>
    <scope>NUCLEOTIDE SEQUENCE</scope>
    <source>
        <strain evidence="2">CBS 232.78</strain>
    </source>
</reference>
<comment type="caution">
    <text evidence="2">The sequence shown here is derived from an EMBL/GenBank/DDBJ whole genome shotgun (WGS) entry which is preliminary data.</text>
</comment>
<keyword evidence="1" id="KW-0812">Transmembrane</keyword>
<gene>
    <name evidence="2" type="ORF">B0H63DRAFT_559337</name>
</gene>
<keyword evidence="1" id="KW-1133">Transmembrane helix</keyword>
<organism evidence="2 3">
    <name type="scientific">Podospora didyma</name>
    <dbReference type="NCBI Taxonomy" id="330526"/>
    <lineage>
        <taxon>Eukaryota</taxon>
        <taxon>Fungi</taxon>
        <taxon>Dikarya</taxon>
        <taxon>Ascomycota</taxon>
        <taxon>Pezizomycotina</taxon>
        <taxon>Sordariomycetes</taxon>
        <taxon>Sordariomycetidae</taxon>
        <taxon>Sordariales</taxon>
        <taxon>Podosporaceae</taxon>
        <taxon>Podospora</taxon>
    </lineage>
</organism>
<evidence type="ECO:0000313" key="2">
    <source>
        <dbReference type="EMBL" id="KAK3387898.1"/>
    </source>
</evidence>
<dbReference type="AlphaFoldDB" id="A0AAE0NUD5"/>
<dbReference type="Gene3D" id="1.20.58.340">
    <property type="entry name" value="Magnesium transport protein CorA, transmembrane region"/>
    <property type="match status" value="1"/>
</dbReference>
<feature type="transmembrane region" description="Helical" evidence="1">
    <location>
        <begin position="382"/>
        <end position="406"/>
    </location>
</feature>